<dbReference type="InterPro" id="IPR013099">
    <property type="entry name" value="K_chnl_dom"/>
</dbReference>
<keyword evidence="3" id="KW-0813">Transport</keyword>
<name>A0A6B2NK23_9RHOB</name>
<evidence type="ECO:0000259" key="2">
    <source>
        <dbReference type="Pfam" id="PF07885"/>
    </source>
</evidence>
<dbReference type="Pfam" id="PF07885">
    <property type="entry name" value="Ion_trans_2"/>
    <property type="match status" value="1"/>
</dbReference>
<keyword evidence="3" id="KW-0406">Ion transport</keyword>
<comment type="caution">
    <text evidence="3">The sequence shown here is derived from an EMBL/GenBank/DDBJ whole genome shotgun (WGS) entry which is preliminary data.</text>
</comment>
<dbReference type="AlphaFoldDB" id="A0A6B2NK23"/>
<evidence type="ECO:0000256" key="1">
    <source>
        <dbReference type="SAM" id="Phobius"/>
    </source>
</evidence>
<dbReference type="RefSeq" id="WP_164126539.1">
    <property type="nucleotide sequence ID" value="NZ_JAAGOX010000001.1"/>
</dbReference>
<keyword evidence="1" id="KW-0812">Transmembrane</keyword>
<keyword evidence="1" id="KW-0472">Membrane</keyword>
<organism evidence="3">
    <name type="scientific">Ruegeria sp. PrR005</name>
    <dbReference type="NCBI Taxonomy" id="2706882"/>
    <lineage>
        <taxon>Bacteria</taxon>
        <taxon>Pseudomonadati</taxon>
        <taxon>Pseudomonadota</taxon>
        <taxon>Alphaproteobacteria</taxon>
        <taxon>Rhodobacterales</taxon>
        <taxon>Roseobacteraceae</taxon>
        <taxon>Ruegeria</taxon>
    </lineage>
</organism>
<gene>
    <name evidence="3" type="ORF">G0P99_00095</name>
</gene>
<protein>
    <submittedName>
        <fullName evidence="3">Two pore domain potassium channel family protein</fullName>
    </submittedName>
</protein>
<evidence type="ECO:0000313" key="3">
    <source>
        <dbReference type="EMBL" id="NDW43353.1"/>
    </source>
</evidence>
<dbReference type="GO" id="GO:0034220">
    <property type="term" value="P:monoatomic ion transmembrane transport"/>
    <property type="evidence" value="ECO:0007669"/>
    <property type="project" value="UniProtKB-KW"/>
</dbReference>
<keyword evidence="3" id="KW-0407">Ion channel</keyword>
<reference evidence="3" key="1">
    <citation type="submission" date="2020-02" db="EMBL/GenBank/DDBJ databases">
        <title>Delineation of the pyrene-degrading pathway in Roseobacter clade bacteria by genomic analysis.</title>
        <authorList>
            <person name="Zhou H."/>
            <person name="Wang H."/>
        </authorList>
    </citation>
    <scope>NUCLEOTIDE SEQUENCE</scope>
    <source>
        <strain evidence="3">PrR005</strain>
    </source>
</reference>
<feature type="transmembrane region" description="Helical" evidence="1">
    <location>
        <begin position="110"/>
        <end position="134"/>
    </location>
</feature>
<dbReference type="Gene3D" id="1.10.287.70">
    <property type="match status" value="1"/>
</dbReference>
<feature type="transmembrane region" description="Helical" evidence="1">
    <location>
        <begin position="12"/>
        <end position="36"/>
    </location>
</feature>
<keyword evidence="1" id="KW-1133">Transmembrane helix</keyword>
<feature type="domain" description="Potassium channel" evidence="2">
    <location>
        <begin position="67"/>
        <end position="135"/>
    </location>
</feature>
<sequence>MTLLQQITWGSLFLGICFVIEVVLLAWCTLSIAHLAERFRHWTRSLRTAGIITVSLVFIVLAHTIQVWLWAGVWVWFDVLTEWNDALYFSLVTYTTLGYGDIVLGPGLRIFAAFAAVAGLLAFGLSTAYLVALMTRVFEGRLPR</sequence>
<proteinExistence type="predicted"/>
<feature type="transmembrane region" description="Helical" evidence="1">
    <location>
        <begin position="48"/>
        <end position="77"/>
    </location>
</feature>
<dbReference type="EMBL" id="JAAGOX010000001">
    <property type="protein sequence ID" value="NDW43353.1"/>
    <property type="molecule type" value="Genomic_DNA"/>
</dbReference>
<accession>A0A6B2NK23</accession>
<dbReference type="SUPFAM" id="SSF81324">
    <property type="entry name" value="Voltage-gated potassium channels"/>
    <property type="match status" value="1"/>
</dbReference>